<sequence>MYEMHNGSESMKSLRKRRSDRKHHDVETVNLKSRQISMYLVLVEITVAHHWGLFSPGRPLPRRPSLRALNRTASPLFSPFLLLKLTDSSSITRPSSPGRVAAAASSPLIIICAKHMNNGQVPSLYLSLSLSVFRFRVLYLFRISFEPIVSLCFCVFSPAMLLKTLRIGEDDDDDGGGGGDGGDDNSHGRTRRLEVDFP</sequence>
<keyword evidence="3" id="KW-1185">Reference proteome</keyword>
<evidence type="ECO:0000313" key="2">
    <source>
        <dbReference type="EMBL" id="KAK3795124.1"/>
    </source>
</evidence>
<proteinExistence type="predicted"/>
<feature type="region of interest" description="Disordered" evidence="1">
    <location>
        <begin position="1"/>
        <end position="25"/>
    </location>
</feature>
<feature type="region of interest" description="Disordered" evidence="1">
    <location>
        <begin position="171"/>
        <end position="198"/>
    </location>
</feature>
<gene>
    <name evidence="2" type="ORF">RRG08_028325</name>
</gene>
<dbReference type="Proteomes" id="UP001283361">
    <property type="component" value="Unassembled WGS sequence"/>
</dbReference>
<organism evidence="2 3">
    <name type="scientific">Elysia crispata</name>
    <name type="common">lettuce slug</name>
    <dbReference type="NCBI Taxonomy" id="231223"/>
    <lineage>
        <taxon>Eukaryota</taxon>
        <taxon>Metazoa</taxon>
        <taxon>Spiralia</taxon>
        <taxon>Lophotrochozoa</taxon>
        <taxon>Mollusca</taxon>
        <taxon>Gastropoda</taxon>
        <taxon>Heterobranchia</taxon>
        <taxon>Euthyneura</taxon>
        <taxon>Panpulmonata</taxon>
        <taxon>Sacoglossa</taxon>
        <taxon>Placobranchoidea</taxon>
        <taxon>Plakobranchidae</taxon>
        <taxon>Elysia</taxon>
    </lineage>
</organism>
<evidence type="ECO:0000256" key="1">
    <source>
        <dbReference type="SAM" id="MobiDB-lite"/>
    </source>
</evidence>
<accession>A0AAE1AWS4</accession>
<dbReference type="EMBL" id="JAWDGP010001078">
    <property type="protein sequence ID" value="KAK3795124.1"/>
    <property type="molecule type" value="Genomic_DNA"/>
</dbReference>
<protein>
    <submittedName>
        <fullName evidence="2">Uncharacterized protein</fullName>
    </submittedName>
</protein>
<feature type="compositionally biased region" description="Basic and acidic residues" evidence="1">
    <location>
        <begin position="184"/>
        <end position="198"/>
    </location>
</feature>
<reference evidence="2" key="1">
    <citation type="journal article" date="2023" name="G3 (Bethesda)">
        <title>A reference genome for the long-term kleptoplast-retaining sea slug Elysia crispata morphotype clarki.</title>
        <authorList>
            <person name="Eastman K.E."/>
            <person name="Pendleton A.L."/>
            <person name="Shaikh M.A."/>
            <person name="Suttiyut T."/>
            <person name="Ogas R."/>
            <person name="Tomko P."/>
            <person name="Gavelis G."/>
            <person name="Widhalm J.R."/>
            <person name="Wisecaver J.H."/>
        </authorList>
    </citation>
    <scope>NUCLEOTIDE SEQUENCE</scope>
    <source>
        <strain evidence="2">ECLA1</strain>
    </source>
</reference>
<evidence type="ECO:0000313" key="3">
    <source>
        <dbReference type="Proteomes" id="UP001283361"/>
    </source>
</evidence>
<comment type="caution">
    <text evidence="2">The sequence shown here is derived from an EMBL/GenBank/DDBJ whole genome shotgun (WGS) entry which is preliminary data.</text>
</comment>
<dbReference type="AlphaFoldDB" id="A0AAE1AWS4"/>
<name>A0AAE1AWS4_9GAST</name>